<gene>
    <name evidence="14" type="ORF">OE88DRAFT_1705322</name>
</gene>
<evidence type="ECO:0000313" key="14">
    <source>
        <dbReference type="EMBL" id="TFK47728.1"/>
    </source>
</evidence>
<evidence type="ECO:0000256" key="1">
    <source>
        <dbReference type="ARBA" id="ARBA00004141"/>
    </source>
</evidence>
<dbReference type="GO" id="GO:0000293">
    <property type="term" value="F:ferric-chelate reductase activity"/>
    <property type="evidence" value="ECO:0007669"/>
    <property type="project" value="UniProtKB-ARBA"/>
</dbReference>
<evidence type="ECO:0000256" key="5">
    <source>
        <dbReference type="ARBA" id="ARBA00022982"/>
    </source>
</evidence>
<dbReference type="InterPro" id="IPR013130">
    <property type="entry name" value="Fe3_Rdtase_TM_dom"/>
</dbReference>
<feature type="transmembrane region" description="Helical" evidence="12">
    <location>
        <begin position="218"/>
        <end position="236"/>
    </location>
</feature>
<dbReference type="InterPro" id="IPR051410">
    <property type="entry name" value="Ferric/Cupric_Reductase"/>
</dbReference>
<dbReference type="SFLD" id="SFLDG01168">
    <property type="entry name" value="Ferric_reductase_subgroup_(FRE"/>
    <property type="match status" value="1"/>
</dbReference>
<accession>A0A5C3MVC3</accession>
<feature type="transmembrane region" description="Helical" evidence="12">
    <location>
        <begin position="150"/>
        <end position="175"/>
    </location>
</feature>
<dbReference type="GO" id="GO:0006879">
    <property type="term" value="P:intracellular iron ion homeostasis"/>
    <property type="evidence" value="ECO:0007669"/>
    <property type="project" value="TreeGrafter"/>
</dbReference>
<dbReference type="InterPro" id="IPR013121">
    <property type="entry name" value="Fe_red_NAD-bd_6"/>
</dbReference>
<keyword evidence="3" id="KW-0813">Transport</keyword>
<evidence type="ECO:0000256" key="6">
    <source>
        <dbReference type="ARBA" id="ARBA00022989"/>
    </source>
</evidence>
<evidence type="ECO:0000259" key="13">
    <source>
        <dbReference type="PROSITE" id="PS51384"/>
    </source>
</evidence>
<dbReference type="Pfam" id="PF01794">
    <property type="entry name" value="Ferric_reduct"/>
    <property type="match status" value="1"/>
</dbReference>
<keyword evidence="5" id="KW-0249">Electron transport</keyword>
<evidence type="ECO:0000256" key="9">
    <source>
        <dbReference type="ARBA" id="ARBA00023136"/>
    </source>
</evidence>
<dbReference type="PANTHER" id="PTHR32361:SF9">
    <property type="entry name" value="FERRIC REDUCTASE TRANSMEMBRANE COMPONENT 3-RELATED"/>
    <property type="match status" value="1"/>
</dbReference>
<sequence length="627" mass="68583">MPGATKVTDKTIRVALAKTYPKEIWYFVASFIFLLSLVRVISFVLQRLHRRRAPSSQTGGSYGSDPELASPTSLSRGTTSLRRIPTAAANAWRVIAFRSTLQIGKSYSICLADMFVTFAYILVLFVWALVNTTDLEGVKFDWSFYSNRAGTLAASQFPLITVLGTKNNVLTLLTGISYEKMNNLHRMSARVLLVLLWLHAGSKLAVADGIDADEIGTTWLNLGYVSVFAFSLLAIVSLRPIRAVAYEFFFYMHFALAFVVLLGAVYHTANFNFQQYVWPSFLVWGLDRFIRLLRVIIYAVSPRLIRSKSTESQESSARADMLAPDLVRLRVPRPPGFCWSPGQLSYIIVPSVSTLPIEAHPFSIASIHDADLAGESGSEEKGKEHWNDVVFLISARTGFTKRLADKVSQKGESAMTVLLDGPYGSSPDLDSSDTVVLIAGGTGISYTLPLLLSLAKNGRCRRVHFIWSIRDSSHLRWVSPAIVKALSLAPGSMSISVSIYITASSTSSIDLPAQVNVNLNLGGMPARSTESLDTGHSEPFDLEKTSTGVDLFDLRAVQVSYSRPAFDRLIHSELYGASGHTSVCVCGSQGIARAVRSSLRVNPFAGPNSILKGAPSITLHVESFGYA</sequence>
<evidence type="ECO:0000256" key="11">
    <source>
        <dbReference type="SAM" id="MobiDB-lite"/>
    </source>
</evidence>
<evidence type="ECO:0000256" key="10">
    <source>
        <dbReference type="ARBA" id="ARBA00023180"/>
    </source>
</evidence>
<dbReference type="Proteomes" id="UP000305948">
    <property type="component" value="Unassembled WGS sequence"/>
</dbReference>
<dbReference type="EMBL" id="ML213522">
    <property type="protein sequence ID" value="TFK47728.1"/>
    <property type="molecule type" value="Genomic_DNA"/>
</dbReference>
<dbReference type="GO" id="GO:0006826">
    <property type="term" value="P:iron ion transport"/>
    <property type="evidence" value="ECO:0007669"/>
    <property type="project" value="TreeGrafter"/>
</dbReference>
<feature type="transmembrane region" description="Helical" evidence="12">
    <location>
        <begin position="24"/>
        <end position="45"/>
    </location>
</feature>
<feature type="transmembrane region" description="Helical" evidence="12">
    <location>
        <begin position="248"/>
        <end position="269"/>
    </location>
</feature>
<dbReference type="SUPFAM" id="SSF52343">
    <property type="entry name" value="Ferredoxin reductase-like, C-terminal NADP-linked domain"/>
    <property type="match status" value="1"/>
</dbReference>
<dbReference type="CDD" id="cd06186">
    <property type="entry name" value="NOX_Duox_like_FAD_NADP"/>
    <property type="match status" value="1"/>
</dbReference>
<dbReference type="Gene3D" id="3.40.50.80">
    <property type="entry name" value="Nucleotide-binding domain of ferredoxin-NADP reductase (FNR) module"/>
    <property type="match status" value="1"/>
</dbReference>
<dbReference type="InterPro" id="IPR039261">
    <property type="entry name" value="FNR_nucleotide-bd"/>
</dbReference>
<keyword evidence="8" id="KW-0406">Ion transport</keyword>
<keyword evidence="9 12" id="KW-0472">Membrane</keyword>
<evidence type="ECO:0000256" key="8">
    <source>
        <dbReference type="ARBA" id="ARBA00023065"/>
    </source>
</evidence>
<evidence type="ECO:0000256" key="12">
    <source>
        <dbReference type="SAM" id="Phobius"/>
    </source>
</evidence>
<comment type="subcellular location">
    <subcellularLocation>
        <location evidence="1">Membrane</location>
        <topology evidence="1">Multi-pass membrane protein</topology>
    </subcellularLocation>
</comment>
<reference evidence="14 15" key="1">
    <citation type="journal article" date="2019" name="Nat. Ecol. Evol.">
        <title>Megaphylogeny resolves global patterns of mushroom evolution.</title>
        <authorList>
            <person name="Varga T."/>
            <person name="Krizsan K."/>
            <person name="Foldi C."/>
            <person name="Dima B."/>
            <person name="Sanchez-Garcia M."/>
            <person name="Sanchez-Ramirez S."/>
            <person name="Szollosi G.J."/>
            <person name="Szarkandi J.G."/>
            <person name="Papp V."/>
            <person name="Albert L."/>
            <person name="Andreopoulos W."/>
            <person name="Angelini C."/>
            <person name="Antonin V."/>
            <person name="Barry K.W."/>
            <person name="Bougher N.L."/>
            <person name="Buchanan P."/>
            <person name="Buyck B."/>
            <person name="Bense V."/>
            <person name="Catcheside P."/>
            <person name="Chovatia M."/>
            <person name="Cooper J."/>
            <person name="Damon W."/>
            <person name="Desjardin D."/>
            <person name="Finy P."/>
            <person name="Geml J."/>
            <person name="Haridas S."/>
            <person name="Hughes K."/>
            <person name="Justo A."/>
            <person name="Karasinski D."/>
            <person name="Kautmanova I."/>
            <person name="Kiss B."/>
            <person name="Kocsube S."/>
            <person name="Kotiranta H."/>
            <person name="LaButti K.M."/>
            <person name="Lechner B.E."/>
            <person name="Liimatainen K."/>
            <person name="Lipzen A."/>
            <person name="Lukacs Z."/>
            <person name="Mihaltcheva S."/>
            <person name="Morgado L.N."/>
            <person name="Niskanen T."/>
            <person name="Noordeloos M.E."/>
            <person name="Ohm R.A."/>
            <person name="Ortiz-Santana B."/>
            <person name="Ovrebo C."/>
            <person name="Racz N."/>
            <person name="Riley R."/>
            <person name="Savchenko A."/>
            <person name="Shiryaev A."/>
            <person name="Soop K."/>
            <person name="Spirin V."/>
            <person name="Szebenyi C."/>
            <person name="Tomsovsky M."/>
            <person name="Tulloss R.E."/>
            <person name="Uehling J."/>
            <person name="Grigoriev I.V."/>
            <person name="Vagvolgyi C."/>
            <person name="Papp T."/>
            <person name="Martin F.M."/>
            <person name="Miettinen O."/>
            <person name="Hibbett D.S."/>
            <person name="Nagy L.G."/>
        </authorList>
    </citation>
    <scope>NUCLEOTIDE SEQUENCE [LARGE SCALE GENOMIC DNA]</scope>
    <source>
        <strain evidence="14 15">OMC1185</strain>
    </source>
</reference>
<dbReference type="InterPro" id="IPR017927">
    <property type="entry name" value="FAD-bd_FR_type"/>
</dbReference>
<dbReference type="InterPro" id="IPR013112">
    <property type="entry name" value="FAD-bd_8"/>
</dbReference>
<dbReference type="AlphaFoldDB" id="A0A5C3MVC3"/>
<proteinExistence type="inferred from homology"/>
<keyword evidence="10" id="KW-0325">Glycoprotein</keyword>
<dbReference type="SFLD" id="SFLDS00052">
    <property type="entry name" value="Ferric_Reductase_Domain"/>
    <property type="match status" value="1"/>
</dbReference>
<feature type="transmembrane region" description="Helical" evidence="12">
    <location>
        <begin position="187"/>
        <end position="206"/>
    </location>
</feature>
<keyword evidence="7" id="KW-0560">Oxidoreductase</keyword>
<dbReference type="OrthoDB" id="4494341at2759"/>
<organism evidence="14 15">
    <name type="scientific">Heliocybe sulcata</name>
    <dbReference type="NCBI Taxonomy" id="5364"/>
    <lineage>
        <taxon>Eukaryota</taxon>
        <taxon>Fungi</taxon>
        <taxon>Dikarya</taxon>
        <taxon>Basidiomycota</taxon>
        <taxon>Agaricomycotina</taxon>
        <taxon>Agaricomycetes</taxon>
        <taxon>Gloeophyllales</taxon>
        <taxon>Gloeophyllaceae</taxon>
        <taxon>Heliocybe</taxon>
    </lineage>
</organism>
<feature type="transmembrane region" description="Helical" evidence="12">
    <location>
        <begin position="107"/>
        <end position="130"/>
    </location>
</feature>
<dbReference type="Pfam" id="PF08022">
    <property type="entry name" value="FAD_binding_8"/>
    <property type="match status" value="1"/>
</dbReference>
<keyword evidence="4 12" id="KW-0812">Transmembrane</keyword>
<evidence type="ECO:0000313" key="15">
    <source>
        <dbReference type="Proteomes" id="UP000305948"/>
    </source>
</evidence>
<dbReference type="STRING" id="5364.A0A5C3MVC3"/>
<dbReference type="PROSITE" id="PS51384">
    <property type="entry name" value="FAD_FR"/>
    <property type="match status" value="1"/>
</dbReference>
<evidence type="ECO:0000256" key="4">
    <source>
        <dbReference type="ARBA" id="ARBA00022692"/>
    </source>
</evidence>
<evidence type="ECO:0000256" key="3">
    <source>
        <dbReference type="ARBA" id="ARBA00022448"/>
    </source>
</evidence>
<dbReference type="Pfam" id="PF08030">
    <property type="entry name" value="NAD_binding_6"/>
    <property type="match status" value="1"/>
</dbReference>
<keyword evidence="15" id="KW-1185">Reference proteome</keyword>
<comment type="similarity">
    <text evidence="2">Belongs to the ferric reductase (FRE) family.</text>
</comment>
<dbReference type="GO" id="GO:0005886">
    <property type="term" value="C:plasma membrane"/>
    <property type="evidence" value="ECO:0007669"/>
    <property type="project" value="TreeGrafter"/>
</dbReference>
<protein>
    <recommendedName>
        <fullName evidence="13">FAD-binding FR-type domain-containing protein</fullName>
    </recommendedName>
</protein>
<dbReference type="PANTHER" id="PTHR32361">
    <property type="entry name" value="FERRIC/CUPRIC REDUCTASE TRANSMEMBRANE COMPONENT"/>
    <property type="match status" value="1"/>
</dbReference>
<name>A0A5C3MVC3_9AGAM</name>
<feature type="domain" description="FAD-binding FR-type" evidence="13">
    <location>
        <begin position="302"/>
        <end position="429"/>
    </location>
</feature>
<dbReference type="GO" id="GO:0015677">
    <property type="term" value="P:copper ion import"/>
    <property type="evidence" value="ECO:0007669"/>
    <property type="project" value="TreeGrafter"/>
</dbReference>
<evidence type="ECO:0000256" key="2">
    <source>
        <dbReference type="ARBA" id="ARBA00006278"/>
    </source>
</evidence>
<evidence type="ECO:0000256" key="7">
    <source>
        <dbReference type="ARBA" id="ARBA00023002"/>
    </source>
</evidence>
<keyword evidence="6 12" id="KW-1133">Transmembrane helix</keyword>
<feature type="region of interest" description="Disordered" evidence="11">
    <location>
        <begin position="54"/>
        <end position="77"/>
    </location>
</feature>